<evidence type="ECO:0000256" key="4">
    <source>
        <dbReference type="ARBA" id="ARBA00006873"/>
    </source>
</evidence>
<feature type="binding site" evidence="17">
    <location>
        <position position="75"/>
    </location>
    <ligand>
        <name>Ca(2+)</name>
        <dbReference type="ChEBI" id="CHEBI:29108"/>
        <label>1</label>
    </ligand>
</feature>
<proteinExistence type="inferred from homology"/>
<organism evidence="22 23">
    <name type="scientific">Trapa incisa</name>
    <dbReference type="NCBI Taxonomy" id="236973"/>
    <lineage>
        <taxon>Eukaryota</taxon>
        <taxon>Viridiplantae</taxon>
        <taxon>Streptophyta</taxon>
        <taxon>Embryophyta</taxon>
        <taxon>Tracheophyta</taxon>
        <taxon>Spermatophyta</taxon>
        <taxon>Magnoliopsida</taxon>
        <taxon>eudicotyledons</taxon>
        <taxon>Gunneridae</taxon>
        <taxon>Pentapetalae</taxon>
        <taxon>rosids</taxon>
        <taxon>malvids</taxon>
        <taxon>Myrtales</taxon>
        <taxon>Lythraceae</taxon>
        <taxon>Trapa</taxon>
    </lineage>
</organism>
<evidence type="ECO:0000256" key="18">
    <source>
        <dbReference type="PIRSR" id="PIRSR600823-4"/>
    </source>
</evidence>
<keyword evidence="11 20" id="KW-0560">Oxidoreductase</keyword>
<evidence type="ECO:0000256" key="12">
    <source>
        <dbReference type="ARBA" id="ARBA00023004"/>
    </source>
</evidence>
<feature type="disulfide bond" evidence="19">
    <location>
        <begin position="76"/>
        <end position="81"/>
    </location>
</feature>
<sequence>MAKANHRMASRFFDVAVVLLVLVSAASTQAYGSLTPDYYASICPQALPTIKRLVSAAVKKERRMGASLLRLHFHDCFVNGCDASVLLDESHPNSERNARANLRSARGFEVIDQIKKEVDRTCGRSVVSCADILTVAARDSVTALGGPWWEVPLGRRDSKQAFLERANSDLPEPGMDLPALINSFAKQGLDDKDLVVLSGGHTLGFSQCRAFRDRIYGDSNIDTWFANSLKKVCPQVAGNGDANLSGLDSTPARFDVNYFTNLLYKKGLLHSDQALFGGVSTDQLVKSYAYNPKLFWDDFAYSMIKMGNIKPLTGYQGQIRVKCSKVNY</sequence>
<comment type="similarity">
    <text evidence="4">Belongs to the peroxidase family. Ascorbate peroxidase subfamily.</text>
</comment>
<dbReference type="GO" id="GO:0042744">
    <property type="term" value="P:hydrogen peroxide catabolic process"/>
    <property type="evidence" value="ECO:0007669"/>
    <property type="project" value="UniProtKB-KW"/>
</dbReference>
<keyword evidence="13 19" id="KW-1015">Disulfide bond</keyword>
<evidence type="ECO:0000256" key="11">
    <source>
        <dbReference type="ARBA" id="ARBA00023002"/>
    </source>
</evidence>
<feature type="binding site" evidence="17">
    <location>
        <position position="78"/>
    </location>
    <ligand>
        <name>Ca(2+)</name>
        <dbReference type="ChEBI" id="CHEBI:29108"/>
        <label>1</label>
    </ligand>
</feature>
<keyword evidence="9 20" id="KW-0732">Signal</keyword>
<comment type="caution">
    <text evidence="22">The sequence shown here is derived from an EMBL/GenBank/DDBJ whole genome shotgun (WGS) entry which is preliminary data.</text>
</comment>
<feature type="active site" description="Proton acceptor" evidence="15">
    <location>
        <position position="74"/>
    </location>
</feature>
<keyword evidence="23" id="KW-1185">Reference proteome</keyword>
<keyword evidence="20" id="KW-0964">Secreted</keyword>
<feature type="disulfide bond" evidence="19">
    <location>
        <begin position="208"/>
        <end position="233"/>
    </location>
</feature>
<feature type="binding site" evidence="17">
    <location>
        <position position="80"/>
    </location>
    <ligand>
        <name>Ca(2+)</name>
        <dbReference type="ChEBI" id="CHEBI:29108"/>
        <label>1</label>
    </ligand>
</feature>
<feature type="binding site" evidence="16">
    <location>
        <position position="171"/>
    </location>
    <ligand>
        <name>substrate</name>
    </ligand>
</feature>
<keyword evidence="10 17" id="KW-0106">Calcium</keyword>
<dbReference type="InterPro" id="IPR033905">
    <property type="entry name" value="Secretory_peroxidase"/>
</dbReference>
<protein>
    <recommendedName>
        <fullName evidence="5 20">Peroxidase</fullName>
        <ecNumber evidence="5 20">1.11.1.7</ecNumber>
    </recommendedName>
</protein>
<feature type="binding site" description="axial binding residue" evidence="17">
    <location>
        <position position="201"/>
    </location>
    <ligand>
        <name>heme b</name>
        <dbReference type="ChEBI" id="CHEBI:60344"/>
    </ligand>
    <ligandPart>
        <name>Fe</name>
        <dbReference type="ChEBI" id="CHEBI:18248"/>
    </ligandPart>
</feature>
<dbReference type="FunFam" id="1.10.420.10:FF:000006">
    <property type="entry name" value="Peroxidase"/>
    <property type="match status" value="1"/>
</dbReference>
<evidence type="ECO:0000256" key="16">
    <source>
        <dbReference type="PIRSR" id="PIRSR600823-2"/>
    </source>
</evidence>
<dbReference type="Pfam" id="PF00141">
    <property type="entry name" value="peroxidase"/>
    <property type="match status" value="1"/>
</dbReference>
<dbReference type="PANTHER" id="PTHR31388:SF126">
    <property type="entry name" value="PEROXIDASE"/>
    <property type="match status" value="1"/>
</dbReference>
<evidence type="ECO:0000256" key="6">
    <source>
        <dbReference type="ARBA" id="ARBA00022559"/>
    </source>
</evidence>
<evidence type="ECO:0000256" key="5">
    <source>
        <dbReference type="ARBA" id="ARBA00012313"/>
    </source>
</evidence>
<keyword evidence="12 17" id="KW-0408">Iron</keyword>
<dbReference type="InterPro" id="IPR010255">
    <property type="entry name" value="Haem_peroxidase_sf"/>
</dbReference>
<feature type="disulfide bond" evidence="19">
    <location>
        <begin position="43"/>
        <end position="122"/>
    </location>
</feature>
<dbReference type="CDD" id="cd00693">
    <property type="entry name" value="secretory_peroxidase"/>
    <property type="match status" value="1"/>
</dbReference>
<keyword evidence="14" id="KW-0325">Glycoprotein</keyword>
<comment type="similarity">
    <text evidence="20">Belongs to the peroxidase family. Classical plant (class III) peroxidase subfamily.</text>
</comment>
<comment type="function">
    <text evidence="2">Removal of H(2)O(2), oxidation of toxic reductants, biosynthesis and degradation of lignin, suberization, auxin catabolism, response to environmental stresses such as wounding, pathogen attack and oxidative stress. These functions might be dependent on each isozyme/isoform in each plant tissue.</text>
</comment>
<evidence type="ECO:0000313" key="22">
    <source>
        <dbReference type="EMBL" id="KAK4748177.1"/>
    </source>
</evidence>
<dbReference type="PANTHER" id="PTHR31388">
    <property type="entry name" value="PEROXIDASE 72-RELATED"/>
    <property type="match status" value="1"/>
</dbReference>
<evidence type="ECO:0000256" key="10">
    <source>
        <dbReference type="ARBA" id="ARBA00022837"/>
    </source>
</evidence>
<dbReference type="PROSITE" id="PS00436">
    <property type="entry name" value="PEROXIDASE_2"/>
    <property type="match status" value="1"/>
</dbReference>
<feature type="binding site" evidence="17">
    <location>
        <position position="95"/>
    </location>
    <ligand>
        <name>Ca(2+)</name>
        <dbReference type="ChEBI" id="CHEBI:29108"/>
        <label>1</label>
    </ligand>
</feature>
<dbReference type="FunFam" id="1.10.520.10:FF:000009">
    <property type="entry name" value="Peroxidase"/>
    <property type="match status" value="1"/>
</dbReference>
<comment type="subcellular location">
    <subcellularLocation>
        <location evidence="3 20">Secreted</location>
    </subcellularLocation>
</comment>
<feature type="domain" description="Plant heme peroxidase family profile" evidence="21">
    <location>
        <begin position="33"/>
        <end position="327"/>
    </location>
</feature>
<feature type="chain" id="PRO_5042672722" description="Peroxidase" evidence="20">
    <location>
        <begin position="29"/>
        <end position="328"/>
    </location>
</feature>
<reference evidence="22 23" key="1">
    <citation type="journal article" date="2023" name="Hortic Res">
        <title>Pangenome of water caltrop reveals structural variations and asymmetric subgenome divergence after allopolyploidization.</title>
        <authorList>
            <person name="Zhang X."/>
            <person name="Chen Y."/>
            <person name="Wang L."/>
            <person name="Yuan Y."/>
            <person name="Fang M."/>
            <person name="Shi L."/>
            <person name="Lu R."/>
            <person name="Comes H.P."/>
            <person name="Ma Y."/>
            <person name="Chen Y."/>
            <person name="Huang G."/>
            <person name="Zhou Y."/>
            <person name="Zheng Z."/>
            <person name="Qiu Y."/>
        </authorList>
    </citation>
    <scope>NUCLEOTIDE SEQUENCE [LARGE SCALE GENOMIC DNA]</scope>
    <source>
        <tissue evidence="22">Roots</tissue>
    </source>
</reference>
<dbReference type="Gene3D" id="1.10.420.10">
    <property type="entry name" value="Peroxidase, domain 2"/>
    <property type="match status" value="1"/>
</dbReference>
<accession>A0AAN7JKV4</accession>
<feature type="binding site" evidence="17">
    <location>
        <position position="248"/>
    </location>
    <ligand>
        <name>Ca(2+)</name>
        <dbReference type="ChEBI" id="CHEBI:29108"/>
        <label>2</label>
    </ligand>
</feature>
<comment type="cofactor">
    <cofactor evidence="17 20">
        <name>Ca(2+)</name>
        <dbReference type="ChEBI" id="CHEBI:29108"/>
    </cofactor>
    <text evidence="17 20">Binds 2 calcium ions per subunit.</text>
</comment>
<dbReference type="GO" id="GO:0006979">
    <property type="term" value="P:response to oxidative stress"/>
    <property type="evidence" value="ECO:0007669"/>
    <property type="project" value="UniProtKB-UniRule"/>
</dbReference>
<dbReference type="EMBL" id="JAXIOK010000019">
    <property type="protein sequence ID" value="KAK4748177.1"/>
    <property type="molecule type" value="Genomic_DNA"/>
</dbReference>
<evidence type="ECO:0000256" key="14">
    <source>
        <dbReference type="ARBA" id="ARBA00023180"/>
    </source>
</evidence>
<keyword evidence="8 17" id="KW-0479">Metal-binding</keyword>
<dbReference type="PROSITE" id="PS00435">
    <property type="entry name" value="PEROXIDASE_1"/>
    <property type="match status" value="1"/>
</dbReference>
<dbReference type="SUPFAM" id="SSF48113">
    <property type="entry name" value="Heme-dependent peroxidases"/>
    <property type="match status" value="1"/>
</dbReference>
<evidence type="ECO:0000256" key="19">
    <source>
        <dbReference type="PIRSR" id="PIRSR600823-5"/>
    </source>
</evidence>
<dbReference type="Proteomes" id="UP001345219">
    <property type="component" value="Chromosome 12"/>
</dbReference>
<evidence type="ECO:0000256" key="3">
    <source>
        <dbReference type="ARBA" id="ARBA00004613"/>
    </source>
</evidence>
<evidence type="ECO:0000256" key="20">
    <source>
        <dbReference type="RuleBase" id="RU362060"/>
    </source>
</evidence>
<feature type="binding site" evidence="17">
    <location>
        <position position="202"/>
    </location>
    <ligand>
        <name>Ca(2+)</name>
        <dbReference type="ChEBI" id="CHEBI:29108"/>
        <label>2</label>
    </ligand>
</feature>
<feature type="binding site" evidence="17">
    <location>
        <position position="82"/>
    </location>
    <ligand>
        <name>Ca(2+)</name>
        <dbReference type="ChEBI" id="CHEBI:29108"/>
        <label>1</label>
    </ligand>
</feature>
<dbReference type="PRINTS" id="PR00458">
    <property type="entry name" value="PEROXIDASE"/>
</dbReference>
<keyword evidence="20" id="KW-0376">Hydrogen peroxide</keyword>
<gene>
    <name evidence="22" type="ORF">SAY87_014763</name>
</gene>
<dbReference type="Gene3D" id="1.10.520.10">
    <property type="match status" value="1"/>
</dbReference>
<evidence type="ECO:0000259" key="21">
    <source>
        <dbReference type="PROSITE" id="PS50873"/>
    </source>
</evidence>
<dbReference type="GO" id="GO:0005576">
    <property type="term" value="C:extracellular region"/>
    <property type="evidence" value="ECO:0007669"/>
    <property type="project" value="UniProtKB-SubCell"/>
</dbReference>
<evidence type="ECO:0000256" key="7">
    <source>
        <dbReference type="ARBA" id="ARBA00022617"/>
    </source>
</evidence>
<dbReference type="InterPro" id="IPR019794">
    <property type="entry name" value="Peroxidases_AS"/>
</dbReference>
<evidence type="ECO:0000256" key="9">
    <source>
        <dbReference type="ARBA" id="ARBA00022729"/>
    </source>
</evidence>
<comment type="catalytic activity">
    <reaction evidence="1 20">
        <text>2 a phenolic donor + H2O2 = 2 a phenolic radical donor + 2 H2O</text>
        <dbReference type="Rhea" id="RHEA:56136"/>
        <dbReference type="ChEBI" id="CHEBI:15377"/>
        <dbReference type="ChEBI" id="CHEBI:16240"/>
        <dbReference type="ChEBI" id="CHEBI:139520"/>
        <dbReference type="ChEBI" id="CHEBI:139521"/>
        <dbReference type="EC" id="1.11.1.7"/>
    </reaction>
</comment>
<feature type="binding site" evidence="17">
    <location>
        <position position="255"/>
    </location>
    <ligand>
        <name>Ca(2+)</name>
        <dbReference type="ChEBI" id="CHEBI:29108"/>
        <label>2</label>
    </ligand>
</feature>
<feature type="binding site" evidence="17">
    <location>
        <position position="84"/>
    </location>
    <ligand>
        <name>Ca(2+)</name>
        <dbReference type="ChEBI" id="CHEBI:29108"/>
        <label>1</label>
    </ligand>
</feature>
<evidence type="ECO:0000256" key="15">
    <source>
        <dbReference type="PIRSR" id="PIRSR600823-1"/>
    </source>
</evidence>
<dbReference type="PRINTS" id="PR00461">
    <property type="entry name" value="PLPEROXIDASE"/>
</dbReference>
<evidence type="ECO:0000256" key="17">
    <source>
        <dbReference type="PIRSR" id="PIRSR600823-3"/>
    </source>
</evidence>
<evidence type="ECO:0000313" key="23">
    <source>
        <dbReference type="Proteomes" id="UP001345219"/>
    </source>
</evidence>
<comment type="cofactor">
    <cofactor evidence="17 20">
        <name>heme b</name>
        <dbReference type="ChEBI" id="CHEBI:60344"/>
    </cofactor>
    <text evidence="17 20">Binds 1 heme b (iron(II)-protoporphyrin IX) group per subunit.</text>
</comment>
<dbReference type="InterPro" id="IPR000823">
    <property type="entry name" value="Peroxidase_pln"/>
</dbReference>
<dbReference type="GO" id="GO:0020037">
    <property type="term" value="F:heme binding"/>
    <property type="evidence" value="ECO:0007669"/>
    <property type="project" value="UniProtKB-UniRule"/>
</dbReference>
<evidence type="ECO:0000256" key="2">
    <source>
        <dbReference type="ARBA" id="ARBA00002322"/>
    </source>
</evidence>
<dbReference type="AlphaFoldDB" id="A0AAN7JKV4"/>
<feature type="site" description="Transition state stabilizer" evidence="18">
    <location>
        <position position="70"/>
    </location>
</feature>
<feature type="signal peptide" evidence="20">
    <location>
        <begin position="1"/>
        <end position="28"/>
    </location>
</feature>
<dbReference type="PROSITE" id="PS50873">
    <property type="entry name" value="PEROXIDASE_4"/>
    <property type="match status" value="1"/>
</dbReference>
<dbReference type="GO" id="GO:0046872">
    <property type="term" value="F:metal ion binding"/>
    <property type="evidence" value="ECO:0007669"/>
    <property type="project" value="UniProtKB-UniRule"/>
</dbReference>
<keyword evidence="6 20" id="KW-0575">Peroxidase</keyword>
<dbReference type="InterPro" id="IPR002016">
    <property type="entry name" value="Haem_peroxidase"/>
</dbReference>
<dbReference type="GO" id="GO:0140825">
    <property type="term" value="F:lactoperoxidase activity"/>
    <property type="evidence" value="ECO:0007669"/>
    <property type="project" value="UniProtKB-EC"/>
</dbReference>
<feature type="binding site" evidence="17">
    <location>
        <position position="250"/>
    </location>
    <ligand>
        <name>Ca(2+)</name>
        <dbReference type="ChEBI" id="CHEBI:29108"/>
        <label>2</label>
    </ligand>
</feature>
<feature type="disulfide bond" evidence="19">
    <location>
        <begin position="129"/>
        <end position="323"/>
    </location>
</feature>
<dbReference type="EC" id="1.11.1.7" evidence="5 20"/>
<name>A0AAN7JKV4_9MYRT</name>
<evidence type="ECO:0000256" key="1">
    <source>
        <dbReference type="ARBA" id="ARBA00000189"/>
    </source>
</evidence>
<keyword evidence="7 20" id="KW-0349">Heme</keyword>
<evidence type="ECO:0000256" key="13">
    <source>
        <dbReference type="ARBA" id="ARBA00023157"/>
    </source>
</evidence>
<evidence type="ECO:0000256" key="8">
    <source>
        <dbReference type="ARBA" id="ARBA00022723"/>
    </source>
</evidence>
<dbReference type="InterPro" id="IPR019793">
    <property type="entry name" value="Peroxidases_heam-ligand_BS"/>
</dbReference>